<feature type="compositionally biased region" description="Basic and acidic residues" evidence="1">
    <location>
        <begin position="112"/>
        <end position="124"/>
    </location>
</feature>
<protein>
    <submittedName>
        <fullName evidence="2">Uncharacterized protein</fullName>
    </submittedName>
</protein>
<dbReference type="Proteomes" id="UP000800038">
    <property type="component" value="Unassembled WGS sequence"/>
</dbReference>
<gene>
    <name evidence="2" type="ORF">EJ02DRAFT_427716</name>
</gene>
<name>A0A6A5S6I0_9PLEO</name>
<proteinExistence type="predicted"/>
<organism evidence="2 3">
    <name type="scientific">Clathrospora elynae</name>
    <dbReference type="NCBI Taxonomy" id="706981"/>
    <lineage>
        <taxon>Eukaryota</taxon>
        <taxon>Fungi</taxon>
        <taxon>Dikarya</taxon>
        <taxon>Ascomycota</taxon>
        <taxon>Pezizomycotina</taxon>
        <taxon>Dothideomycetes</taxon>
        <taxon>Pleosporomycetidae</taxon>
        <taxon>Pleosporales</taxon>
        <taxon>Diademaceae</taxon>
        <taxon>Clathrospora</taxon>
    </lineage>
</organism>
<evidence type="ECO:0000313" key="2">
    <source>
        <dbReference type="EMBL" id="KAF1936195.1"/>
    </source>
</evidence>
<reference evidence="2" key="1">
    <citation type="journal article" date="2020" name="Stud. Mycol.">
        <title>101 Dothideomycetes genomes: a test case for predicting lifestyles and emergence of pathogens.</title>
        <authorList>
            <person name="Haridas S."/>
            <person name="Albert R."/>
            <person name="Binder M."/>
            <person name="Bloem J."/>
            <person name="Labutti K."/>
            <person name="Salamov A."/>
            <person name="Andreopoulos B."/>
            <person name="Baker S."/>
            <person name="Barry K."/>
            <person name="Bills G."/>
            <person name="Bluhm B."/>
            <person name="Cannon C."/>
            <person name="Castanera R."/>
            <person name="Culley D."/>
            <person name="Daum C."/>
            <person name="Ezra D."/>
            <person name="Gonzalez J."/>
            <person name="Henrissat B."/>
            <person name="Kuo A."/>
            <person name="Liang C."/>
            <person name="Lipzen A."/>
            <person name="Lutzoni F."/>
            <person name="Magnuson J."/>
            <person name="Mondo S."/>
            <person name="Nolan M."/>
            <person name="Ohm R."/>
            <person name="Pangilinan J."/>
            <person name="Park H.-J."/>
            <person name="Ramirez L."/>
            <person name="Alfaro M."/>
            <person name="Sun H."/>
            <person name="Tritt A."/>
            <person name="Yoshinaga Y."/>
            <person name="Zwiers L.-H."/>
            <person name="Turgeon B."/>
            <person name="Goodwin S."/>
            <person name="Spatafora J."/>
            <person name="Crous P."/>
            <person name="Grigoriev I."/>
        </authorList>
    </citation>
    <scope>NUCLEOTIDE SEQUENCE</scope>
    <source>
        <strain evidence="2">CBS 161.51</strain>
    </source>
</reference>
<accession>A0A6A5S6I0</accession>
<evidence type="ECO:0000313" key="3">
    <source>
        <dbReference type="Proteomes" id="UP000800038"/>
    </source>
</evidence>
<keyword evidence="3" id="KW-1185">Reference proteome</keyword>
<dbReference type="OrthoDB" id="3943081at2759"/>
<sequence>MTSELHTGDERYAEKETLQRVVTVLDIEEPPEADDIEIDQVLGLSATPSKVLTNNTAENNEVEDQLLNEMRNQRLDSDAIHRGLLTPEATPEPRLSSNNSSMPGGFADKDEEPGRFADKDKEPDQSAAMPLGWQGLSQDQDIPNRRENNAPRQTEISSRLDESNIIQGTGRTRRNSRFPGVYVTAFADALNYPEPRSPKRLHCDQLPPPPKHWKDLEKHLHGTEFYHAATEELDSCFTKLCFAMTSVDEADIQEEILPLMWVFTYKFDEDGYLFKYKAWLVVRGDLQEAWGDTYAATLAA</sequence>
<evidence type="ECO:0000256" key="1">
    <source>
        <dbReference type="SAM" id="MobiDB-lite"/>
    </source>
</evidence>
<feature type="region of interest" description="Disordered" evidence="1">
    <location>
        <begin position="86"/>
        <end position="172"/>
    </location>
</feature>
<dbReference type="EMBL" id="ML976204">
    <property type="protein sequence ID" value="KAF1936195.1"/>
    <property type="molecule type" value="Genomic_DNA"/>
</dbReference>
<dbReference type="AlphaFoldDB" id="A0A6A5S6I0"/>